<name>A0A367JW30_RHIAZ</name>
<evidence type="ECO:0000313" key="2">
    <source>
        <dbReference type="Proteomes" id="UP000252139"/>
    </source>
</evidence>
<protein>
    <recommendedName>
        <fullName evidence="3">Reverse transcriptase domain-containing protein</fullName>
    </recommendedName>
</protein>
<evidence type="ECO:0008006" key="3">
    <source>
        <dbReference type="Google" id="ProtNLM"/>
    </source>
</evidence>
<dbReference type="OrthoDB" id="2201518at2759"/>
<evidence type="ECO:0000313" key="1">
    <source>
        <dbReference type="EMBL" id="RCH94143.1"/>
    </source>
</evidence>
<sequence length="142" mass="15641">MPTSSRMYSSMPCREYEGLRINCPFYADDVVLIAAPEVMPRLLKKAEEHSVSLGYRWNPAKCVALNCPSIHGAHRLQLYGSPIPKADSFAYLGVPFDTQCRIAIDPLIAPTLPLPLPPCEEYFCPLGCVLPTSPASLPAVYM</sequence>
<dbReference type="STRING" id="86630.A0A367JW30"/>
<dbReference type="EMBL" id="PJQL01000612">
    <property type="protein sequence ID" value="RCH94143.1"/>
    <property type="molecule type" value="Genomic_DNA"/>
</dbReference>
<comment type="caution">
    <text evidence="1">The sequence shown here is derived from an EMBL/GenBank/DDBJ whole genome shotgun (WGS) entry which is preliminary data.</text>
</comment>
<keyword evidence="2" id="KW-1185">Reference proteome</keyword>
<dbReference type="Proteomes" id="UP000252139">
    <property type="component" value="Unassembled WGS sequence"/>
</dbReference>
<accession>A0A367JW30</accession>
<gene>
    <name evidence="1" type="ORF">CU097_013416</name>
</gene>
<reference evidence="1 2" key="1">
    <citation type="journal article" date="2018" name="G3 (Bethesda)">
        <title>Phylogenetic and Phylogenomic Definition of Rhizopus Species.</title>
        <authorList>
            <person name="Gryganskyi A.P."/>
            <person name="Golan J."/>
            <person name="Dolatabadi S."/>
            <person name="Mondo S."/>
            <person name="Robb S."/>
            <person name="Idnurm A."/>
            <person name="Muszewska A."/>
            <person name="Steczkiewicz K."/>
            <person name="Masonjones S."/>
            <person name="Liao H.L."/>
            <person name="Gajdeczka M.T."/>
            <person name="Anike F."/>
            <person name="Vuek A."/>
            <person name="Anishchenko I.M."/>
            <person name="Voigt K."/>
            <person name="de Hoog G.S."/>
            <person name="Smith M.E."/>
            <person name="Heitman J."/>
            <person name="Vilgalys R."/>
            <person name="Stajich J.E."/>
        </authorList>
    </citation>
    <scope>NUCLEOTIDE SEQUENCE [LARGE SCALE GENOMIC DNA]</scope>
    <source>
        <strain evidence="1 2">CBS 357.93</strain>
    </source>
</reference>
<organism evidence="1 2">
    <name type="scientific">Rhizopus azygosporus</name>
    <name type="common">Rhizopus microsporus var. azygosporus</name>
    <dbReference type="NCBI Taxonomy" id="86630"/>
    <lineage>
        <taxon>Eukaryota</taxon>
        <taxon>Fungi</taxon>
        <taxon>Fungi incertae sedis</taxon>
        <taxon>Mucoromycota</taxon>
        <taxon>Mucoromycotina</taxon>
        <taxon>Mucoromycetes</taxon>
        <taxon>Mucorales</taxon>
        <taxon>Mucorineae</taxon>
        <taxon>Rhizopodaceae</taxon>
        <taxon>Rhizopus</taxon>
    </lineage>
</organism>
<proteinExistence type="predicted"/>
<dbReference type="AlphaFoldDB" id="A0A367JW30"/>